<sequence>MEGRVHPGNITARRDLQVEGDEEEPRGLDSFRFAVERAESILPIIRLGGSCKWRKVRRSPEGSIASFFARPTARGLSHDSLEENPVSHSGQADCGLMTLYSSPTVGTITCTASGTVAWQLDNSQFRLKVITSTLA</sequence>
<keyword evidence="3" id="KW-1185">Reference proteome</keyword>
<evidence type="ECO:0000313" key="2">
    <source>
        <dbReference type="EMBL" id="CAK0870677.1"/>
    </source>
</evidence>
<comment type="caution">
    <text evidence="2">The sequence shown here is derived from an EMBL/GenBank/DDBJ whole genome shotgun (WGS) entry which is preliminary data.</text>
</comment>
<name>A0ABN9VET8_9DINO</name>
<gene>
    <name evidence="2" type="ORF">PCOR1329_LOCUS56712</name>
</gene>
<dbReference type="Proteomes" id="UP001189429">
    <property type="component" value="Unassembled WGS sequence"/>
</dbReference>
<proteinExistence type="predicted"/>
<protein>
    <submittedName>
        <fullName evidence="2">Uncharacterized protein</fullName>
    </submittedName>
</protein>
<evidence type="ECO:0000256" key="1">
    <source>
        <dbReference type="SAM" id="MobiDB-lite"/>
    </source>
</evidence>
<accession>A0ABN9VET8</accession>
<reference evidence="2" key="1">
    <citation type="submission" date="2023-10" db="EMBL/GenBank/DDBJ databases">
        <authorList>
            <person name="Chen Y."/>
            <person name="Shah S."/>
            <person name="Dougan E. K."/>
            <person name="Thang M."/>
            <person name="Chan C."/>
        </authorList>
    </citation>
    <scope>NUCLEOTIDE SEQUENCE [LARGE SCALE GENOMIC DNA]</scope>
</reference>
<feature type="region of interest" description="Disordered" evidence="1">
    <location>
        <begin position="1"/>
        <end position="23"/>
    </location>
</feature>
<evidence type="ECO:0000313" key="3">
    <source>
        <dbReference type="Proteomes" id="UP001189429"/>
    </source>
</evidence>
<organism evidence="2 3">
    <name type="scientific">Prorocentrum cordatum</name>
    <dbReference type="NCBI Taxonomy" id="2364126"/>
    <lineage>
        <taxon>Eukaryota</taxon>
        <taxon>Sar</taxon>
        <taxon>Alveolata</taxon>
        <taxon>Dinophyceae</taxon>
        <taxon>Prorocentrales</taxon>
        <taxon>Prorocentraceae</taxon>
        <taxon>Prorocentrum</taxon>
    </lineage>
</organism>
<dbReference type="EMBL" id="CAUYUJ010016984">
    <property type="protein sequence ID" value="CAK0870677.1"/>
    <property type="molecule type" value="Genomic_DNA"/>
</dbReference>